<protein>
    <submittedName>
        <fullName evidence="1">Uncharacterized protein</fullName>
    </submittedName>
</protein>
<evidence type="ECO:0000313" key="2">
    <source>
        <dbReference type="Proteomes" id="UP001162483"/>
    </source>
</evidence>
<comment type="caution">
    <text evidence="1">The sequence shown here is derived from an EMBL/GenBank/DDBJ whole genome shotgun (WGS) entry which is preliminary data.</text>
</comment>
<evidence type="ECO:0000313" key="1">
    <source>
        <dbReference type="EMBL" id="CAI9547149.1"/>
    </source>
</evidence>
<reference evidence="1" key="1">
    <citation type="submission" date="2023-05" db="EMBL/GenBank/DDBJ databases">
        <authorList>
            <person name="Stuckert A."/>
        </authorList>
    </citation>
    <scope>NUCLEOTIDE SEQUENCE</scope>
</reference>
<proteinExistence type="predicted"/>
<gene>
    <name evidence="1" type="ORF">SPARVUS_LOCUS2936129</name>
</gene>
<name>A0ABN9BHQ7_9NEOB</name>
<keyword evidence="2" id="KW-1185">Reference proteome</keyword>
<sequence>MHSALKGSKWSPADYVCDWPKTSIHAGHVGLSLSLRIPTVYLWLGAGVSNWRPSSCCKTTSPIMPLPLGVMLVTVNLAMPHGT</sequence>
<dbReference type="Proteomes" id="UP001162483">
    <property type="component" value="Unassembled WGS sequence"/>
</dbReference>
<dbReference type="EMBL" id="CATNWA010004145">
    <property type="protein sequence ID" value="CAI9547149.1"/>
    <property type="molecule type" value="Genomic_DNA"/>
</dbReference>
<accession>A0ABN9BHQ7</accession>
<organism evidence="1 2">
    <name type="scientific">Staurois parvus</name>
    <dbReference type="NCBI Taxonomy" id="386267"/>
    <lineage>
        <taxon>Eukaryota</taxon>
        <taxon>Metazoa</taxon>
        <taxon>Chordata</taxon>
        <taxon>Craniata</taxon>
        <taxon>Vertebrata</taxon>
        <taxon>Euteleostomi</taxon>
        <taxon>Amphibia</taxon>
        <taxon>Batrachia</taxon>
        <taxon>Anura</taxon>
        <taxon>Neobatrachia</taxon>
        <taxon>Ranoidea</taxon>
        <taxon>Ranidae</taxon>
        <taxon>Staurois</taxon>
    </lineage>
</organism>